<dbReference type="EMBL" id="JAUMKJ010000011">
    <property type="protein sequence ID" value="MDO3677486.1"/>
    <property type="molecule type" value="Genomic_DNA"/>
</dbReference>
<feature type="domain" description="DUF4367" evidence="2">
    <location>
        <begin position="144"/>
        <end position="244"/>
    </location>
</feature>
<evidence type="ECO:0000259" key="2">
    <source>
        <dbReference type="Pfam" id="PF14285"/>
    </source>
</evidence>
<evidence type="ECO:0000256" key="1">
    <source>
        <dbReference type="SAM" id="MobiDB-lite"/>
    </source>
</evidence>
<proteinExistence type="predicted"/>
<dbReference type="Proteomes" id="UP001168883">
    <property type="component" value="Unassembled WGS sequence"/>
</dbReference>
<accession>A0ABT8V7S0</accession>
<keyword evidence="4" id="KW-1185">Reference proteome</keyword>
<reference evidence="3" key="1">
    <citation type="submission" date="2023-07" db="EMBL/GenBank/DDBJ databases">
        <authorList>
            <person name="Aktuganov G."/>
            <person name="Boyko T."/>
            <person name="Delegan Y."/>
            <person name="Galimzianova N."/>
            <person name="Gilvanova E."/>
            <person name="Korobov V."/>
            <person name="Kuzmina L."/>
            <person name="Melentiev A."/>
            <person name="Milman P."/>
            <person name="Ryabova A."/>
            <person name="Stupak E."/>
            <person name="Yasakov T."/>
            <person name="Zharikova N."/>
            <person name="Zhurenko E."/>
        </authorList>
    </citation>
    <scope>NUCLEOTIDE SEQUENCE</scope>
    <source>
        <strain evidence="3">IB-739</strain>
    </source>
</reference>
<comment type="caution">
    <text evidence="3">The sequence shown here is derived from an EMBL/GenBank/DDBJ whole genome shotgun (WGS) entry which is preliminary data.</text>
</comment>
<gene>
    <name evidence="3" type="ORF">Q3C12_10785</name>
</gene>
<organism evidence="3 4">
    <name type="scientific">Paenibacillus ehimensis</name>
    <dbReference type="NCBI Taxonomy" id="79264"/>
    <lineage>
        <taxon>Bacteria</taxon>
        <taxon>Bacillati</taxon>
        <taxon>Bacillota</taxon>
        <taxon>Bacilli</taxon>
        <taxon>Bacillales</taxon>
        <taxon>Paenibacillaceae</taxon>
        <taxon>Paenibacillus</taxon>
    </lineage>
</organism>
<dbReference type="RefSeq" id="WP_302878182.1">
    <property type="nucleotide sequence ID" value="NZ_JAUMKJ010000011.1"/>
</dbReference>
<protein>
    <submittedName>
        <fullName evidence="3">DUF4367 domain-containing protein</fullName>
    </submittedName>
</protein>
<feature type="region of interest" description="Disordered" evidence="1">
    <location>
        <begin position="1"/>
        <end position="28"/>
    </location>
</feature>
<evidence type="ECO:0000313" key="4">
    <source>
        <dbReference type="Proteomes" id="UP001168883"/>
    </source>
</evidence>
<sequence>MKNEQGEVIYEVKPLKQSPPPTSSEEERQRLIKVRDLAEQLLPDGSAGLFYVVPHNPDKQTDTRYKPVMFNDAAALRAKLAGKQVKILDRLGESFKFESAKVFFAPVNEVNRPTPEEKAATAEKLRKQAEESSKDYAMMPLELSDDFFHLRTVYKQGDDEVDVTIVKSNNGPFTAYIEEDIDFEQEKIKVKGVEMLYTVYKDKDGKGGRKNITWINGSSGAEYTYQIDEFCDMSKEDLIKIAESFLN</sequence>
<evidence type="ECO:0000313" key="3">
    <source>
        <dbReference type="EMBL" id="MDO3677486.1"/>
    </source>
</evidence>
<name>A0ABT8V7S0_9BACL</name>
<dbReference type="InterPro" id="IPR025377">
    <property type="entry name" value="DUF4367"/>
</dbReference>
<dbReference type="Pfam" id="PF14285">
    <property type="entry name" value="DUF4367"/>
    <property type="match status" value="1"/>
</dbReference>